<dbReference type="EMBL" id="PFFQ01000012">
    <property type="protein sequence ID" value="PIW18588.1"/>
    <property type="molecule type" value="Genomic_DNA"/>
</dbReference>
<dbReference type="InterPro" id="IPR029063">
    <property type="entry name" value="SAM-dependent_MTases_sf"/>
</dbReference>
<proteinExistence type="inferred from homology"/>
<keyword evidence="4" id="KW-0489">Methyltransferase</keyword>
<evidence type="ECO:0000313" key="10">
    <source>
        <dbReference type="EMBL" id="PIW18588.1"/>
    </source>
</evidence>
<dbReference type="InterPro" id="IPR041532">
    <property type="entry name" value="RlmI-like_PUA"/>
</dbReference>
<dbReference type="Proteomes" id="UP000231019">
    <property type="component" value="Unassembled WGS sequence"/>
</dbReference>
<dbReference type="Pfam" id="PF17785">
    <property type="entry name" value="PUA_3"/>
    <property type="match status" value="1"/>
</dbReference>
<dbReference type="PANTHER" id="PTHR42873:SF1">
    <property type="entry name" value="S-ADENOSYLMETHIONINE-DEPENDENT METHYLTRANSFERASE DOMAIN-CONTAINING PROTEIN"/>
    <property type="match status" value="1"/>
</dbReference>
<evidence type="ECO:0000313" key="11">
    <source>
        <dbReference type="Proteomes" id="UP000231019"/>
    </source>
</evidence>
<dbReference type="GO" id="GO:0005737">
    <property type="term" value="C:cytoplasm"/>
    <property type="evidence" value="ECO:0007669"/>
    <property type="project" value="UniProtKB-SubCell"/>
</dbReference>
<dbReference type="CDD" id="cd11572">
    <property type="entry name" value="RlmI_M_like"/>
    <property type="match status" value="1"/>
</dbReference>
<dbReference type="CDD" id="cd21153">
    <property type="entry name" value="PUA_RlmI"/>
    <property type="match status" value="1"/>
</dbReference>
<comment type="subcellular location">
    <subcellularLocation>
        <location evidence="1">Cytoplasm</location>
    </subcellularLocation>
</comment>
<evidence type="ECO:0000256" key="3">
    <source>
        <dbReference type="ARBA" id="ARBA00022552"/>
    </source>
</evidence>
<dbReference type="Gene3D" id="3.30.750.80">
    <property type="entry name" value="RNA methyltransferase domain (HRMD) like"/>
    <property type="match status" value="1"/>
</dbReference>
<keyword evidence="2" id="KW-0963">Cytoplasm</keyword>
<dbReference type="Gene3D" id="3.40.50.150">
    <property type="entry name" value="Vaccinia Virus protein VP39"/>
    <property type="match status" value="1"/>
</dbReference>
<keyword evidence="6" id="KW-0949">S-adenosyl-L-methionine</keyword>
<dbReference type="InterPro" id="IPR015947">
    <property type="entry name" value="PUA-like_sf"/>
</dbReference>
<dbReference type="GO" id="GO:0006364">
    <property type="term" value="P:rRNA processing"/>
    <property type="evidence" value="ECO:0007669"/>
    <property type="project" value="UniProtKB-KW"/>
</dbReference>
<dbReference type="InterPro" id="IPR002478">
    <property type="entry name" value="PUA"/>
</dbReference>
<evidence type="ECO:0000256" key="7">
    <source>
        <dbReference type="ARBA" id="ARBA00022884"/>
    </source>
</evidence>
<keyword evidence="5" id="KW-0808">Transferase</keyword>
<evidence type="ECO:0000256" key="4">
    <source>
        <dbReference type="ARBA" id="ARBA00022603"/>
    </source>
</evidence>
<gene>
    <name evidence="10" type="ORF">COW36_04670</name>
</gene>
<comment type="similarity">
    <text evidence="8">Belongs to the methyltransferase superfamily. RlmI family.</text>
</comment>
<evidence type="ECO:0000256" key="6">
    <source>
        <dbReference type="ARBA" id="ARBA00022691"/>
    </source>
</evidence>
<dbReference type="PROSITE" id="PS50890">
    <property type="entry name" value="PUA"/>
    <property type="match status" value="1"/>
</dbReference>
<dbReference type="SUPFAM" id="SSF53335">
    <property type="entry name" value="S-adenosyl-L-methionine-dependent methyltransferases"/>
    <property type="match status" value="1"/>
</dbReference>
<keyword evidence="3" id="KW-0698">rRNA processing</keyword>
<evidence type="ECO:0000256" key="1">
    <source>
        <dbReference type="ARBA" id="ARBA00004496"/>
    </source>
</evidence>
<dbReference type="PANTHER" id="PTHR42873">
    <property type="entry name" value="RIBOSOMAL RNA LARGE SUBUNIT METHYLTRANSFERASE"/>
    <property type="match status" value="1"/>
</dbReference>
<dbReference type="AlphaFoldDB" id="A0A2M7G901"/>
<dbReference type="InterPro" id="IPR019614">
    <property type="entry name" value="SAM-dep_methyl-trfase"/>
</dbReference>
<reference evidence="10 11" key="1">
    <citation type="submission" date="2017-09" db="EMBL/GenBank/DDBJ databases">
        <title>Depth-based differentiation of microbial function through sediment-hosted aquifers and enrichment of novel symbionts in the deep terrestrial subsurface.</title>
        <authorList>
            <person name="Probst A.J."/>
            <person name="Ladd B."/>
            <person name="Jarett J.K."/>
            <person name="Geller-Mcgrath D.E."/>
            <person name="Sieber C.M."/>
            <person name="Emerson J.B."/>
            <person name="Anantharaman K."/>
            <person name="Thomas B.C."/>
            <person name="Malmstrom R."/>
            <person name="Stieglmeier M."/>
            <person name="Klingl A."/>
            <person name="Woyke T."/>
            <person name="Ryan C.M."/>
            <person name="Banfield J.F."/>
        </authorList>
    </citation>
    <scope>NUCLEOTIDE SEQUENCE [LARGE SCALE GENOMIC DNA]</scope>
    <source>
        <strain evidence="10">CG17_big_fil_post_rev_8_21_14_2_50_48_46</strain>
    </source>
</reference>
<feature type="domain" description="PUA" evidence="9">
    <location>
        <begin position="6"/>
        <end position="90"/>
    </location>
</feature>
<accession>A0A2M7G901</accession>
<dbReference type="GO" id="GO:0003723">
    <property type="term" value="F:RNA binding"/>
    <property type="evidence" value="ECO:0007669"/>
    <property type="project" value="UniProtKB-KW"/>
</dbReference>
<keyword evidence="7" id="KW-0694">RNA-binding</keyword>
<evidence type="ECO:0000256" key="2">
    <source>
        <dbReference type="ARBA" id="ARBA00022490"/>
    </source>
</evidence>
<dbReference type="Gene3D" id="2.30.130.10">
    <property type="entry name" value="PUA domain"/>
    <property type="match status" value="1"/>
</dbReference>
<dbReference type="GO" id="GO:0008168">
    <property type="term" value="F:methyltransferase activity"/>
    <property type="evidence" value="ECO:0007669"/>
    <property type="project" value="UniProtKB-KW"/>
</dbReference>
<dbReference type="InterPro" id="IPR036974">
    <property type="entry name" value="PUA_sf"/>
</dbReference>
<evidence type="ECO:0000256" key="8">
    <source>
        <dbReference type="ARBA" id="ARBA00038091"/>
    </source>
</evidence>
<dbReference type="SMART" id="SM00359">
    <property type="entry name" value="PUA"/>
    <property type="match status" value="1"/>
</dbReference>
<dbReference type="GO" id="GO:0032259">
    <property type="term" value="P:methylation"/>
    <property type="evidence" value="ECO:0007669"/>
    <property type="project" value="UniProtKB-KW"/>
</dbReference>
<sequence>MENQQARLKLKPGREKSVQGRHPWVFSGAIATLEGEAEPGDLLTLVSHRGEFLAQGFYNPHSQIVMRLISFRKAELNPDFFRERLRAAIQFRQNLKLTSNALRLVHGEADGLPGLVVDAYGPFLVLQISCLGMARIKPLLLELLHELLQPEGMIERSESAGLKEEGLEPVRAVLSGPEAPRTEVFEDAARFSVDLLAGQKTGFFIDQRDNRALIGRLAAGKRLLNCFSYTGGFSLHAALKGAQTCSVEISEPAQELARENFRLNGLNPEEHQFVTANVFDYLRQMEPEFDVIVLDPPAFVKHKSHLKQATRAYQDINRIAMRQSVADGLLLTCSCSHYLDWELFQKILFSAATESGRQVQILQRLGHPPDHPVSLFHPEGEYLKAFLLRVL</sequence>
<dbReference type="CDD" id="cd02440">
    <property type="entry name" value="AdoMet_MTases"/>
    <property type="match status" value="1"/>
</dbReference>
<dbReference type="Pfam" id="PF10672">
    <property type="entry name" value="Methyltrans_SAM"/>
    <property type="match status" value="1"/>
</dbReference>
<organism evidence="10 11">
    <name type="scientific">bacterium (Candidatus Blackallbacteria) CG17_big_fil_post_rev_8_21_14_2_50_48_46</name>
    <dbReference type="NCBI Taxonomy" id="2014261"/>
    <lineage>
        <taxon>Bacteria</taxon>
        <taxon>Candidatus Blackallbacteria</taxon>
    </lineage>
</organism>
<evidence type="ECO:0000259" key="9">
    <source>
        <dbReference type="SMART" id="SM00359"/>
    </source>
</evidence>
<protein>
    <recommendedName>
        <fullName evidence="9">PUA domain-containing protein</fullName>
    </recommendedName>
</protein>
<comment type="caution">
    <text evidence="10">The sequence shown here is derived from an EMBL/GenBank/DDBJ whole genome shotgun (WGS) entry which is preliminary data.</text>
</comment>
<evidence type="ECO:0000256" key="5">
    <source>
        <dbReference type="ARBA" id="ARBA00022679"/>
    </source>
</evidence>
<dbReference type="SUPFAM" id="SSF88697">
    <property type="entry name" value="PUA domain-like"/>
    <property type="match status" value="1"/>
</dbReference>
<name>A0A2M7G901_9BACT</name>